<dbReference type="Proteomes" id="UP000527355">
    <property type="component" value="Unassembled WGS sequence"/>
</dbReference>
<name>A0A7J7XZY4_MYOMY</name>
<organism evidence="1 2">
    <name type="scientific">Myotis myotis</name>
    <name type="common">Greater mouse-eared bat</name>
    <name type="synonym">Vespertilio myotis</name>
    <dbReference type="NCBI Taxonomy" id="51298"/>
    <lineage>
        <taxon>Eukaryota</taxon>
        <taxon>Metazoa</taxon>
        <taxon>Chordata</taxon>
        <taxon>Craniata</taxon>
        <taxon>Vertebrata</taxon>
        <taxon>Euteleostomi</taxon>
        <taxon>Mammalia</taxon>
        <taxon>Eutheria</taxon>
        <taxon>Laurasiatheria</taxon>
        <taxon>Chiroptera</taxon>
        <taxon>Yangochiroptera</taxon>
        <taxon>Vespertilionidae</taxon>
        <taxon>Myotis</taxon>
    </lineage>
</organism>
<sequence>MESTELDSSLASCGHLCLCMRPVHGCSWVEVAGGGQCCPPAPPCLGQLCFRAGHPESGKSASQGNENRLSGVEQLAVDHCLLRTQRAGRNSEGSLKVCRVTPAARLRGELKEVSPLPALAFPLGLGKVAAKRQRSWRSSTQACRAGKPKLGVWAC</sequence>
<dbReference type="EMBL" id="JABWUV010000005">
    <property type="protein sequence ID" value="KAF6355323.1"/>
    <property type="molecule type" value="Genomic_DNA"/>
</dbReference>
<gene>
    <name evidence="1" type="ORF">mMyoMyo1_011493</name>
</gene>
<evidence type="ECO:0000313" key="2">
    <source>
        <dbReference type="Proteomes" id="UP000527355"/>
    </source>
</evidence>
<reference evidence="1 2" key="1">
    <citation type="journal article" date="2020" name="Nature">
        <title>Six reference-quality genomes reveal evolution of bat adaptations.</title>
        <authorList>
            <person name="Jebb D."/>
            <person name="Huang Z."/>
            <person name="Pippel M."/>
            <person name="Hughes G.M."/>
            <person name="Lavrichenko K."/>
            <person name="Devanna P."/>
            <person name="Winkler S."/>
            <person name="Jermiin L.S."/>
            <person name="Skirmuntt E.C."/>
            <person name="Katzourakis A."/>
            <person name="Burkitt-Gray L."/>
            <person name="Ray D.A."/>
            <person name="Sullivan K.A.M."/>
            <person name="Roscito J.G."/>
            <person name="Kirilenko B.M."/>
            <person name="Davalos L.M."/>
            <person name="Corthals A.P."/>
            <person name="Power M.L."/>
            <person name="Jones G."/>
            <person name="Ransome R.D."/>
            <person name="Dechmann D.K.N."/>
            <person name="Locatelli A.G."/>
            <person name="Puechmaille S.J."/>
            <person name="Fedrigo O."/>
            <person name="Jarvis E.D."/>
            <person name="Hiller M."/>
            <person name="Vernes S.C."/>
            <person name="Myers E.W."/>
            <person name="Teeling E.C."/>
        </authorList>
    </citation>
    <scope>NUCLEOTIDE SEQUENCE [LARGE SCALE GENOMIC DNA]</scope>
    <source>
        <strain evidence="1">MMyoMyo1</strain>
        <tissue evidence="1">Flight muscle</tissue>
    </source>
</reference>
<keyword evidence="2" id="KW-1185">Reference proteome</keyword>
<protein>
    <submittedName>
        <fullName evidence="1">Uncharacterized protein</fullName>
    </submittedName>
</protein>
<dbReference type="AlphaFoldDB" id="A0A7J7XZY4"/>
<accession>A0A7J7XZY4</accession>
<evidence type="ECO:0000313" key="1">
    <source>
        <dbReference type="EMBL" id="KAF6355323.1"/>
    </source>
</evidence>
<proteinExistence type="predicted"/>
<comment type="caution">
    <text evidence="1">The sequence shown here is derived from an EMBL/GenBank/DDBJ whole genome shotgun (WGS) entry which is preliminary data.</text>
</comment>